<organism evidence="2">
    <name type="scientific">Notodromas monacha</name>
    <dbReference type="NCBI Taxonomy" id="399045"/>
    <lineage>
        <taxon>Eukaryota</taxon>
        <taxon>Metazoa</taxon>
        <taxon>Ecdysozoa</taxon>
        <taxon>Arthropoda</taxon>
        <taxon>Crustacea</taxon>
        <taxon>Oligostraca</taxon>
        <taxon>Ostracoda</taxon>
        <taxon>Podocopa</taxon>
        <taxon>Podocopida</taxon>
        <taxon>Cypridocopina</taxon>
        <taxon>Cypridoidea</taxon>
        <taxon>Cyprididae</taxon>
        <taxon>Notodromas</taxon>
    </lineage>
</organism>
<evidence type="ECO:0000256" key="1">
    <source>
        <dbReference type="SAM" id="MobiDB-lite"/>
    </source>
</evidence>
<accession>A0A7R9GHH2</accession>
<dbReference type="InterPro" id="IPR031890">
    <property type="entry name" value="Fbxo30/Fbxo40"/>
</dbReference>
<evidence type="ECO:0000313" key="3">
    <source>
        <dbReference type="Proteomes" id="UP000678499"/>
    </source>
</evidence>
<feature type="region of interest" description="Disordered" evidence="1">
    <location>
        <begin position="109"/>
        <end position="131"/>
    </location>
</feature>
<feature type="region of interest" description="Disordered" evidence="1">
    <location>
        <begin position="63"/>
        <end position="88"/>
    </location>
</feature>
<dbReference type="OrthoDB" id="5918172at2759"/>
<name>A0A7R9GHH2_9CRUS</name>
<protein>
    <submittedName>
        <fullName evidence="2">Uncharacterized protein</fullName>
    </submittedName>
</protein>
<dbReference type="Proteomes" id="UP000678499">
    <property type="component" value="Unassembled WGS sequence"/>
</dbReference>
<proteinExistence type="predicted"/>
<dbReference type="EMBL" id="CAJPEX010002672">
    <property type="protein sequence ID" value="CAG0921330.1"/>
    <property type="molecule type" value="Genomic_DNA"/>
</dbReference>
<dbReference type="GO" id="GO:0061630">
    <property type="term" value="F:ubiquitin protein ligase activity"/>
    <property type="evidence" value="ECO:0007669"/>
    <property type="project" value="InterPro"/>
</dbReference>
<dbReference type="EMBL" id="OA884709">
    <property type="protein sequence ID" value="CAD7281178.1"/>
    <property type="molecule type" value="Genomic_DNA"/>
</dbReference>
<dbReference type="AlphaFoldDB" id="A0A7R9GHH2"/>
<sequence>MPVCIDVAWALRDQAVLNESREKKFRRLKHVLRDPINKKHAALPLLFPSSTVTVERSCFLSVSQSPSPSRDEETARTLTDSEDSSESFAAPAGLVKSVCRQLTKKKGIFDGEKQQKQQQVAPSIPKPPPLPGDTRLHLDVHFERFTQTTVKPKHMYTFFCGEDFRRDEFASHCKDTHADIQGGMDGWIERRCPLAYMGCSFKVRRLDPVGHTVVFNKSSRSFALQSTTEPISGSGLETLPVKDPSKGGAEFRVLYEEVSSMVSD</sequence>
<evidence type="ECO:0000313" key="2">
    <source>
        <dbReference type="EMBL" id="CAD7281178.1"/>
    </source>
</evidence>
<dbReference type="PANTHER" id="PTHR15933:SF20">
    <property type="entry name" value="F-BOX DOMAIN-CONTAINING PROTEIN"/>
    <property type="match status" value="1"/>
</dbReference>
<reference evidence="2" key="1">
    <citation type="submission" date="2020-11" db="EMBL/GenBank/DDBJ databases">
        <authorList>
            <person name="Tran Van P."/>
        </authorList>
    </citation>
    <scope>NUCLEOTIDE SEQUENCE</scope>
</reference>
<keyword evidence="3" id="KW-1185">Reference proteome</keyword>
<dbReference type="PANTHER" id="PTHR15933">
    <property type="entry name" value="PROTEIN CBG16327"/>
    <property type="match status" value="1"/>
</dbReference>
<gene>
    <name evidence="2" type="ORF">NMOB1V02_LOCUS8829</name>
</gene>